<evidence type="ECO:0000256" key="1">
    <source>
        <dbReference type="ARBA" id="ARBA00006484"/>
    </source>
</evidence>
<dbReference type="PANTHER" id="PTHR24320:SF282">
    <property type="entry name" value="WW DOMAIN-CONTAINING OXIDOREDUCTASE"/>
    <property type="match status" value="1"/>
</dbReference>
<evidence type="ECO:0000313" key="5">
    <source>
        <dbReference type="EMBL" id="KAF2149628.1"/>
    </source>
</evidence>
<keyword evidence="2" id="KW-0521">NADP</keyword>
<evidence type="ECO:0000256" key="3">
    <source>
        <dbReference type="ARBA" id="ARBA00023002"/>
    </source>
</evidence>
<keyword evidence="4" id="KW-0175">Coiled coil</keyword>
<keyword evidence="3" id="KW-0560">Oxidoreductase</keyword>
<dbReference type="Proteomes" id="UP000799439">
    <property type="component" value="Unassembled WGS sequence"/>
</dbReference>
<gene>
    <name evidence="5" type="ORF">K461DRAFT_246569</name>
</gene>
<dbReference type="Pfam" id="PF00106">
    <property type="entry name" value="adh_short"/>
    <property type="match status" value="1"/>
</dbReference>
<dbReference type="OrthoDB" id="191139at2759"/>
<name>A0A9P4IZG9_9PEZI</name>
<proteinExistence type="inferred from homology"/>
<evidence type="ECO:0000313" key="6">
    <source>
        <dbReference type="Proteomes" id="UP000799439"/>
    </source>
</evidence>
<accession>A0A9P4IZG9</accession>
<organism evidence="5 6">
    <name type="scientific">Myriangium duriaei CBS 260.36</name>
    <dbReference type="NCBI Taxonomy" id="1168546"/>
    <lineage>
        <taxon>Eukaryota</taxon>
        <taxon>Fungi</taxon>
        <taxon>Dikarya</taxon>
        <taxon>Ascomycota</taxon>
        <taxon>Pezizomycotina</taxon>
        <taxon>Dothideomycetes</taxon>
        <taxon>Dothideomycetidae</taxon>
        <taxon>Myriangiales</taxon>
        <taxon>Myriangiaceae</taxon>
        <taxon>Myriangium</taxon>
    </lineage>
</organism>
<feature type="coiled-coil region" evidence="4">
    <location>
        <begin position="49"/>
        <end position="76"/>
    </location>
</feature>
<protein>
    <submittedName>
        <fullName evidence="5">Oxidoreductase</fullName>
    </submittedName>
</protein>
<dbReference type="GO" id="GO:0016491">
    <property type="term" value="F:oxidoreductase activity"/>
    <property type="evidence" value="ECO:0007669"/>
    <property type="project" value="UniProtKB-KW"/>
</dbReference>
<comment type="caution">
    <text evidence="5">The sequence shown here is derived from an EMBL/GenBank/DDBJ whole genome shotgun (WGS) entry which is preliminary data.</text>
</comment>
<sequence length="313" mass="34496">MGSWFSSSKSFVPETDIPDLSGKVVLITGGNTGLGKETIRQLIKHNSKIFLAARTRSKAEETINELKREVPKASIEYLELDLTSLKSVAAAAENFNSRSDRLDILFNNAGIMNVPYGLTQEGYEIQLGTNHIGHALLTKLLLPSLLRTAESSNSDVRIINLSSAAHNFAYFSWGLVLDTARSYYWPTNIRYGTTKLANMLHALSLAQRYPQITATSVHPGTIDTQLFDATSTQWLKIPVVGTLINSIMRSTLSPVASGAKNQLWAATAPKQEVRQGYYFEPVGVKKGGGLFATAEQANMLWDWTEAELKKHGY</sequence>
<dbReference type="EMBL" id="ML996091">
    <property type="protein sequence ID" value="KAF2149628.1"/>
    <property type="molecule type" value="Genomic_DNA"/>
</dbReference>
<reference evidence="5" key="1">
    <citation type="journal article" date="2020" name="Stud. Mycol.">
        <title>101 Dothideomycetes genomes: a test case for predicting lifestyles and emergence of pathogens.</title>
        <authorList>
            <person name="Haridas S."/>
            <person name="Albert R."/>
            <person name="Binder M."/>
            <person name="Bloem J."/>
            <person name="Labutti K."/>
            <person name="Salamov A."/>
            <person name="Andreopoulos B."/>
            <person name="Baker S."/>
            <person name="Barry K."/>
            <person name="Bills G."/>
            <person name="Bluhm B."/>
            <person name="Cannon C."/>
            <person name="Castanera R."/>
            <person name="Culley D."/>
            <person name="Daum C."/>
            <person name="Ezra D."/>
            <person name="Gonzalez J."/>
            <person name="Henrissat B."/>
            <person name="Kuo A."/>
            <person name="Liang C."/>
            <person name="Lipzen A."/>
            <person name="Lutzoni F."/>
            <person name="Magnuson J."/>
            <person name="Mondo S."/>
            <person name="Nolan M."/>
            <person name="Ohm R."/>
            <person name="Pangilinan J."/>
            <person name="Park H.-J."/>
            <person name="Ramirez L."/>
            <person name="Alfaro M."/>
            <person name="Sun H."/>
            <person name="Tritt A."/>
            <person name="Yoshinaga Y."/>
            <person name="Zwiers L.-H."/>
            <person name="Turgeon B."/>
            <person name="Goodwin S."/>
            <person name="Spatafora J."/>
            <person name="Crous P."/>
            <person name="Grigoriev I."/>
        </authorList>
    </citation>
    <scope>NUCLEOTIDE SEQUENCE</scope>
    <source>
        <strain evidence="5">CBS 260.36</strain>
    </source>
</reference>
<comment type="similarity">
    <text evidence="1">Belongs to the short-chain dehydrogenases/reductases (SDR) family.</text>
</comment>
<evidence type="ECO:0000256" key="2">
    <source>
        <dbReference type="ARBA" id="ARBA00022857"/>
    </source>
</evidence>
<dbReference type="Gene3D" id="3.40.50.720">
    <property type="entry name" value="NAD(P)-binding Rossmann-like Domain"/>
    <property type="match status" value="1"/>
</dbReference>
<evidence type="ECO:0000256" key="4">
    <source>
        <dbReference type="SAM" id="Coils"/>
    </source>
</evidence>
<dbReference type="AlphaFoldDB" id="A0A9P4IZG9"/>
<dbReference type="InterPro" id="IPR002347">
    <property type="entry name" value="SDR_fam"/>
</dbReference>
<dbReference type="PANTHER" id="PTHR24320">
    <property type="entry name" value="RETINOL DEHYDROGENASE"/>
    <property type="match status" value="1"/>
</dbReference>
<dbReference type="SUPFAM" id="SSF51735">
    <property type="entry name" value="NAD(P)-binding Rossmann-fold domains"/>
    <property type="match status" value="1"/>
</dbReference>
<dbReference type="InterPro" id="IPR036291">
    <property type="entry name" value="NAD(P)-bd_dom_sf"/>
</dbReference>
<keyword evidence="6" id="KW-1185">Reference proteome</keyword>
<dbReference type="PRINTS" id="PR00081">
    <property type="entry name" value="GDHRDH"/>
</dbReference>